<proteinExistence type="predicted"/>
<sequence length="121" mass="14325">MSSEYEQDFSIYLQALYDEFSTKTRFPLLYCKDVAIRIEKEQGLRRVSGVFRMDHPVLIGGRSFPHTWNEKPTGERIDLTAAQFQPRMDTAIPRGPLIITRDHPWYDRYIEDTEDWVQTKP</sequence>
<protein>
    <submittedName>
        <fullName evidence="1">Uncharacterized protein</fullName>
    </submittedName>
</protein>
<evidence type="ECO:0000313" key="2">
    <source>
        <dbReference type="Proteomes" id="UP000177324"/>
    </source>
</evidence>
<evidence type="ECO:0000313" key="1">
    <source>
        <dbReference type="EMBL" id="OGY15868.1"/>
    </source>
</evidence>
<name>A0A1G1VKD8_9BACT</name>
<accession>A0A1G1VKD8</accession>
<reference evidence="1 2" key="1">
    <citation type="journal article" date="2016" name="Nat. Commun.">
        <title>Thousands of microbial genomes shed light on interconnected biogeochemical processes in an aquifer system.</title>
        <authorList>
            <person name="Anantharaman K."/>
            <person name="Brown C.T."/>
            <person name="Hug L.A."/>
            <person name="Sharon I."/>
            <person name="Castelle C.J."/>
            <person name="Probst A.J."/>
            <person name="Thomas B.C."/>
            <person name="Singh A."/>
            <person name="Wilkins M.J."/>
            <person name="Karaoz U."/>
            <person name="Brodie E.L."/>
            <person name="Williams K.H."/>
            <person name="Hubbard S.S."/>
            <person name="Banfield J.F."/>
        </authorList>
    </citation>
    <scope>NUCLEOTIDE SEQUENCE [LARGE SCALE GENOMIC DNA]</scope>
</reference>
<organism evidence="1 2">
    <name type="scientific">Candidatus Chisholmbacteria bacterium RIFCSPHIGHO2_01_FULL_48_12</name>
    <dbReference type="NCBI Taxonomy" id="1797589"/>
    <lineage>
        <taxon>Bacteria</taxon>
        <taxon>Candidatus Chisholmiibacteriota</taxon>
    </lineage>
</organism>
<dbReference type="STRING" id="1797589.A2784_03405"/>
<comment type="caution">
    <text evidence="1">The sequence shown here is derived from an EMBL/GenBank/DDBJ whole genome shotgun (WGS) entry which is preliminary data.</text>
</comment>
<dbReference type="EMBL" id="MHCH01000058">
    <property type="protein sequence ID" value="OGY15868.1"/>
    <property type="molecule type" value="Genomic_DNA"/>
</dbReference>
<dbReference type="AlphaFoldDB" id="A0A1G1VKD8"/>
<dbReference type="Proteomes" id="UP000177324">
    <property type="component" value="Unassembled WGS sequence"/>
</dbReference>
<gene>
    <name evidence="1" type="ORF">A2784_03405</name>
</gene>